<feature type="transmembrane region" description="Helical" evidence="11">
    <location>
        <begin position="236"/>
        <end position="254"/>
    </location>
</feature>
<dbReference type="GO" id="GO:0015031">
    <property type="term" value="P:protein transport"/>
    <property type="evidence" value="ECO:0007669"/>
    <property type="project" value="UniProtKB-KW"/>
</dbReference>
<dbReference type="GO" id="GO:0005886">
    <property type="term" value="C:plasma membrane"/>
    <property type="evidence" value="ECO:0007669"/>
    <property type="project" value="UniProtKB-SubCell"/>
</dbReference>
<feature type="transmembrane region" description="Helical" evidence="11">
    <location>
        <begin position="41"/>
        <end position="61"/>
    </location>
</feature>
<name>R5LBJ6_9FIRM</name>
<feature type="compositionally biased region" description="Basic and acidic residues" evidence="10">
    <location>
        <begin position="367"/>
        <end position="383"/>
    </location>
</feature>
<evidence type="ECO:0000256" key="6">
    <source>
        <dbReference type="ARBA" id="ARBA00022989"/>
    </source>
</evidence>
<feature type="compositionally biased region" description="Polar residues" evidence="10">
    <location>
        <begin position="384"/>
        <end position="393"/>
    </location>
</feature>
<proteinExistence type="inferred from homology"/>
<evidence type="ECO:0000313" key="14">
    <source>
        <dbReference type="Proteomes" id="UP000018300"/>
    </source>
</evidence>
<keyword evidence="2" id="KW-0813">Transport</keyword>
<evidence type="ECO:0000256" key="7">
    <source>
        <dbReference type="ARBA" id="ARBA00023136"/>
    </source>
</evidence>
<dbReference type="Proteomes" id="UP000018300">
    <property type="component" value="Unassembled WGS sequence"/>
</dbReference>
<keyword evidence="5" id="KW-0653">Protein transport</keyword>
<dbReference type="CDD" id="cd20070">
    <property type="entry name" value="5TM_YidC_Alb3"/>
    <property type="match status" value="1"/>
</dbReference>
<evidence type="ECO:0000256" key="5">
    <source>
        <dbReference type="ARBA" id="ARBA00022927"/>
    </source>
</evidence>
<gene>
    <name evidence="13" type="ORF">BN569_00284</name>
</gene>
<keyword evidence="6 11" id="KW-1133">Transmembrane helix</keyword>
<feature type="transmembrane region" description="Helical" evidence="11">
    <location>
        <begin position="285"/>
        <end position="307"/>
    </location>
</feature>
<keyword evidence="8" id="KW-0143">Chaperone</keyword>
<dbReference type="InterPro" id="IPR001708">
    <property type="entry name" value="YidC/ALB3/OXA1/COX18"/>
</dbReference>
<evidence type="ECO:0000259" key="12">
    <source>
        <dbReference type="Pfam" id="PF02096"/>
    </source>
</evidence>
<dbReference type="Pfam" id="PF02096">
    <property type="entry name" value="60KD_IMP"/>
    <property type="match status" value="1"/>
</dbReference>
<protein>
    <submittedName>
        <fullName evidence="13">Inner membrane protein OxaA</fullName>
    </submittedName>
</protein>
<sequence>MILLTTQTGFLKPIAWLLGQIFNGLFNLIYNIAGWFTEEPYHVPIIGISVILFTIIVRLILLPMTIKQQKFSKLSGLMNPELQEIQAKYKDKRDQVSMMNMQAETKAVYEKYGTSPTGGCLTMLIQLPIMFALYRVIYKIPGYVTKIRELCGGIADKITGSGDDWATKLDAIKGISVSASTGRATLIDKIYNLSPEKWSEVQNAFSSVDFGNAYDQIHGYNNLFGISLTQAPGWRLSWALIIPILAGLTQWLSVKLMENKNNVNVGSQNDQQAGMASSMKVMNTIMPILSAVFCVSFASCIGLYWIASSVVQIVVQLVINKKMNDKDVDEIVKENIEKANIKRAKKGLPPVKISNVTSKYVEQVHKMEARENRKEERDKEIKESTSYYNTSAKPGSLAAKANMVKMFNEKNNNSK</sequence>
<evidence type="ECO:0000256" key="11">
    <source>
        <dbReference type="SAM" id="Phobius"/>
    </source>
</evidence>
<evidence type="ECO:0000256" key="1">
    <source>
        <dbReference type="ARBA" id="ARBA00004651"/>
    </source>
</evidence>
<keyword evidence="4 9" id="KW-0812">Transmembrane</keyword>
<organism evidence="13 14">
    <name type="scientific">Eshraghiella crossota CAG:259</name>
    <dbReference type="NCBI Taxonomy" id="1263062"/>
    <lineage>
        <taxon>Bacteria</taxon>
        <taxon>Bacillati</taxon>
        <taxon>Bacillota</taxon>
        <taxon>Clostridia</taxon>
        <taxon>Lachnospirales</taxon>
        <taxon>Lachnospiraceae</taxon>
        <taxon>Eshraghiella</taxon>
    </lineage>
</organism>
<keyword evidence="7 11" id="KW-0472">Membrane</keyword>
<dbReference type="EMBL" id="CAYU010000030">
    <property type="protein sequence ID" value="CCY76510.1"/>
    <property type="molecule type" value="Genomic_DNA"/>
</dbReference>
<dbReference type="PANTHER" id="PTHR12428:SF65">
    <property type="entry name" value="CYTOCHROME C OXIDASE ASSEMBLY PROTEIN COX18, MITOCHONDRIAL"/>
    <property type="match status" value="1"/>
</dbReference>
<feature type="region of interest" description="Disordered" evidence="10">
    <location>
        <begin position="367"/>
        <end position="393"/>
    </location>
</feature>
<reference evidence="13" key="1">
    <citation type="submission" date="2012-11" db="EMBL/GenBank/DDBJ databases">
        <title>Dependencies among metagenomic species, viruses, plasmids and units of genetic variation.</title>
        <authorList>
            <person name="Nielsen H.B."/>
            <person name="Almeida M."/>
            <person name="Juncker A.S."/>
            <person name="Rasmussen S."/>
            <person name="Li J."/>
            <person name="Sunagawa S."/>
            <person name="Plichta D."/>
            <person name="Gautier L."/>
            <person name="Le Chatelier E."/>
            <person name="Peletier E."/>
            <person name="Bonde I."/>
            <person name="Nielsen T."/>
            <person name="Manichanh C."/>
            <person name="Arumugam M."/>
            <person name="Batto J."/>
            <person name="Santos M.B.Q.D."/>
            <person name="Blom N."/>
            <person name="Borruel N."/>
            <person name="Burgdorf K.S."/>
            <person name="Boumezbeur F."/>
            <person name="Casellas F."/>
            <person name="Dore J."/>
            <person name="Guarner F."/>
            <person name="Hansen T."/>
            <person name="Hildebrand F."/>
            <person name="Kaas R.S."/>
            <person name="Kennedy S."/>
            <person name="Kristiansen K."/>
            <person name="Kultima J.R."/>
            <person name="Leonard P."/>
            <person name="Levenez F."/>
            <person name="Lund O."/>
            <person name="Moumen B."/>
            <person name="Le Paslier D."/>
            <person name="Pons N."/>
            <person name="Pedersen O."/>
            <person name="Prifti E."/>
            <person name="Qin J."/>
            <person name="Raes J."/>
            <person name="Tap J."/>
            <person name="Tims S."/>
            <person name="Ussery D.W."/>
            <person name="Yamada T."/>
            <person name="MetaHit consortium"/>
            <person name="Renault P."/>
            <person name="Sicheritz-Ponten T."/>
            <person name="Bork P."/>
            <person name="Wang J."/>
            <person name="Brunak S."/>
            <person name="Ehrlich S.D."/>
        </authorList>
    </citation>
    <scope>NUCLEOTIDE SEQUENCE [LARGE SCALE GENOMIC DNA]</scope>
</reference>
<dbReference type="NCBIfam" id="TIGR03592">
    <property type="entry name" value="yidC_oxa1_cterm"/>
    <property type="match status" value="1"/>
</dbReference>
<dbReference type="AlphaFoldDB" id="R5LBJ6"/>
<dbReference type="GO" id="GO:0032977">
    <property type="term" value="F:membrane insertase activity"/>
    <property type="evidence" value="ECO:0007669"/>
    <property type="project" value="InterPro"/>
</dbReference>
<comment type="similarity">
    <text evidence="9">Belongs to the OXA1/ALB3/YidC family.</text>
</comment>
<evidence type="ECO:0000256" key="9">
    <source>
        <dbReference type="RuleBase" id="RU003945"/>
    </source>
</evidence>
<feature type="transmembrane region" description="Helical" evidence="11">
    <location>
        <begin position="14"/>
        <end position="35"/>
    </location>
</feature>
<dbReference type="InterPro" id="IPR028055">
    <property type="entry name" value="YidC/Oxa/ALB_C"/>
</dbReference>
<evidence type="ECO:0000256" key="3">
    <source>
        <dbReference type="ARBA" id="ARBA00022475"/>
    </source>
</evidence>
<dbReference type="GO" id="GO:0051205">
    <property type="term" value="P:protein insertion into membrane"/>
    <property type="evidence" value="ECO:0007669"/>
    <property type="project" value="TreeGrafter"/>
</dbReference>
<feature type="domain" description="Membrane insertase YidC/Oxa/ALB C-terminal" evidence="12">
    <location>
        <begin position="47"/>
        <end position="321"/>
    </location>
</feature>
<keyword evidence="3" id="KW-1003">Cell membrane</keyword>
<evidence type="ECO:0000256" key="10">
    <source>
        <dbReference type="SAM" id="MobiDB-lite"/>
    </source>
</evidence>
<evidence type="ECO:0000256" key="8">
    <source>
        <dbReference type="ARBA" id="ARBA00023186"/>
    </source>
</evidence>
<evidence type="ECO:0000313" key="13">
    <source>
        <dbReference type="EMBL" id="CCY76510.1"/>
    </source>
</evidence>
<evidence type="ECO:0000256" key="4">
    <source>
        <dbReference type="ARBA" id="ARBA00022692"/>
    </source>
</evidence>
<dbReference type="PANTHER" id="PTHR12428">
    <property type="entry name" value="OXA1"/>
    <property type="match status" value="1"/>
</dbReference>
<comment type="subcellular location">
    <subcellularLocation>
        <location evidence="1">Cell membrane</location>
        <topology evidence="1">Multi-pass membrane protein</topology>
    </subcellularLocation>
    <subcellularLocation>
        <location evidence="9">Membrane</location>
        <topology evidence="9">Multi-pass membrane protein</topology>
    </subcellularLocation>
</comment>
<accession>R5LBJ6</accession>
<comment type="caution">
    <text evidence="13">The sequence shown here is derived from an EMBL/GenBank/DDBJ whole genome shotgun (WGS) entry which is preliminary data.</text>
</comment>
<evidence type="ECO:0000256" key="2">
    <source>
        <dbReference type="ARBA" id="ARBA00022448"/>
    </source>
</evidence>
<dbReference type="InterPro" id="IPR047196">
    <property type="entry name" value="YidC_ALB_C"/>
</dbReference>